<evidence type="ECO:0000256" key="10">
    <source>
        <dbReference type="ARBA" id="ARBA00024871"/>
    </source>
</evidence>
<evidence type="ECO:0000256" key="5">
    <source>
        <dbReference type="ARBA" id="ARBA00011915"/>
    </source>
</evidence>
<evidence type="ECO:0000256" key="6">
    <source>
        <dbReference type="ARBA" id="ARBA00016714"/>
    </source>
</evidence>
<keyword evidence="14" id="KW-1185">Reference proteome</keyword>
<dbReference type="EMBL" id="OV121137">
    <property type="protein sequence ID" value="CAH0558858.1"/>
    <property type="molecule type" value="Genomic_DNA"/>
</dbReference>
<dbReference type="OrthoDB" id="1737613at2759"/>
<dbReference type="Gene3D" id="3.90.226.10">
    <property type="entry name" value="2-enoyl-CoA Hydratase, Chain A, domain 1"/>
    <property type="match status" value="1"/>
</dbReference>
<evidence type="ECO:0000256" key="7">
    <source>
        <dbReference type="ARBA" id="ARBA00022456"/>
    </source>
</evidence>
<name>A0A9P0FJ74_BRAAE</name>
<dbReference type="SUPFAM" id="SSF52096">
    <property type="entry name" value="ClpP/crotonase"/>
    <property type="match status" value="1"/>
</dbReference>
<dbReference type="GO" id="GO:0006574">
    <property type="term" value="P:L-valine catabolic process"/>
    <property type="evidence" value="ECO:0007669"/>
    <property type="project" value="TreeGrafter"/>
</dbReference>
<evidence type="ECO:0000256" key="3">
    <source>
        <dbReference type="ARBA" id="ARBA00005109"/>
    </source>
</evidence>
<comment type="catalytic activity">
    <reaction evidence="1">
        <text>3-hydroxy-2-methylpropanoyl-CoA + H2O = 3-hydroxy-2-methylpropanoate + CoA + H(+)</text>
        <dbReference type="Rhea" id="RHEA:20888"/>
        <dbReference type="ChEBI" id="CHEBI:11805"/>
        <dbReference type="ChEBI" id="CHEBI:15377"/>
        <dbReference type="ChEBI" id="CHEBI:15378"/>
        <dbReference type="ChEBI" id="CHEBI:57287"/>
        <dbReference type="ChEBI" id="CHEBI:57340"/>
        <dbReference type="EC" id="3.1.2.4"/>
    </reaction>
</comment>
<reference evidence="13" key="1">
    <citation type="submission" date="2021-12" db="EMBL/GenBank/DDBJ databases">
        <authorList>
            <person name="King R."/>
        </authorList>
    </citation>
    <scope>NUCLEOTIDE SEQUENCE</scope>
</reference>
<feature type="domain" description="Enoyl-CoA hydratase/isomerase" evidence="12">
    <location>
        <begin position="57"/>
        <end position="378"/>
    </location>
</feature>
<dbReference type="EC" id="3.1.2.4" evidence="5"/>
<evidence type="ECO:0000313" key="14">
    <source>
        <dbReference type="Proteomes" id="UP001154078"/>
    </source>
</evidence>
<keyword evidence="8" id="KW-0378">Hydrolase</keyword>
<accession>A0A9P0FJ74</accession>
<dbReference type="Pfam" id="PF16113">
    <property type="entry name" value="ECH_2"/>
    <property type="match status" value="1"/>
</dbReference>
<comment type="similarity">
    <text evidence="4">Belongs to the enoyl-CoA hydratase/isomerase family.</text>
</comment>
<organism evidence="13 14">
    <name type="scientific">Brassicogethes aeneus</name>
    <name type="common">Rape pollen beetle</name>
    <name type="synonym">Meligethes aeneus</name>
    <dbReference type="NCBI Taxonomy" id="1431903"/>
    <lineage>
        <taxon>Eukaryota</taxon>
        <taxon>Metazoa</taxon>
        <taxon>Ecdysozoa</taxon>
        <taxon>Arthropoda</taxon>
        <taxon>Hexapoda</taxon>
        <taxon>Insecta</taxon>
        <taxon>Pterygota</taxon>
        <taxon>Neoptera</taxon>
        <taxon>Endopterygota</taxon>
        <taxon>Coleoptera</taxon>
        <taxon>Polyphaga</taxon>
        <taxon>Cucujiformia</taxon>
        <taxon>Nitidulidae</taxon>
        <taxon>Meligethinae</taxon>
        <taxon>Brassicogethes</taxon>
    </lineage>
</organism>
<evidence type="ECO:0000313" key="13">
    <source>
        <dbReference type="EMBL" id="CAH0558858.1"/>
    </source>
</evidence>
<evidence type="ECO:0000256" key="11">
    <source>
        <dbReference type="ARBA" id="ARBA00031181"/>
    </source>
</evidence>
<evidence type="ECO:0000256" key="4">
    <source>
        <dbReference type="ARBA" id="ARBA00005254"/>
    </source>
</evidence>
<comment type="pathway">
    <text evidence="3">Amino-acid degradation; L-valine degradation.</text>
</comment>
<protein>
    <recommendedName>
        <fullName evidence="6">3-hydroxyisobutyryl-CoA hydrolase, mitochondrial</fullName>
        <ecNumber evidence="5">3.1.2.4</ecNumber>
    </recommendedName>
    <alternativeName>
        <fullName evidence="11">3-hydroxyisobutyryl-coenzyme A hydrolase</fullName>
    </alternativeName>
</protein>
<dbReference type="InterPro" id="IPR045004">
    <property type="entry name" value="ECH_dom"/>
</dbReference>
<dbReference type="GO" id="GO:0005739">
    <property type="term" value="C:mitochondrion"/>
    <property type="evidence" value="ECO:0007669"/>
    <property type="project" value="UniProtKB-SubCell"/>
</dbReference>
<dbReference type="Proteomes" id="UP001154078">
    <property type="component" value="Chromosome 6"/>
</dbReference>
<dbReference type="InterPro" id="IPR029045">
    <property type="entry name" value="ClpP/crotonase-like_dom_sf"/>
</dbReference>
<dbReference type="PANTHER" id="PTHR43176:SF3">
    <property type="entry name" value="3-HYDROXYISOBUTYRYL-COA HYDROLASE, MITOCHONDRIAL"/>
    <property type="match status" value="1"/>
</dbReference>
<dbReference type="NCBIfam" id="NF004127">
    <property type="entry name" value="PRK05617.1"/>
    <property type="match status" value="1"/>
</dbReference>
<dbReference type="PANTHER" id="PTHR43176">
    <property type="entry name" value="3-HYDROXYISOBUTYRYL-COA HYDROLASE-RELATED"/>
    <property type="match status" value="1"/>
</dbReference>
<dbReference type="InterPro" id="IPR032259">
    <property type="entry name" value="HIBYL-CoA-H"/>
</dbReference>
<dbReference type="GO" id="GO:0003860">
    <property type="term" value="F:3-hydroxyisobutyryl-CoA hydrolase activity"/>
    <property type="evidence" value="ECO:0007669"/>
    <property type="project" value="UniProtKB-EC"/>
</dbReference>
<proteinExistence type="inferred from homology"/>
<dbReference type="CDD" id="cd06558">
    <property type="entry name" value="crotonase-like"/>
    <property type="match status" value="1"/>
</dbReference>
<comment type="subcellular location">
    <subcellularLocation>
        <location evidence="2">Mitochondrion</location>
    </subcellularLocation>
</comment>
<sequence>MCVYLNYCNRINNLLIKKVNITPLFNKKLLQNIFSVSARNMSDSQEDVLIQNVDDKGIICLNRPKALNSLNLSMVRKIYPTLAKWEKEKTLVIVKGAGDKAFCAGGDVKAVVESAFEGGDLGNQFFREEYICNGLIGSYKIPYIAFIHGIVMGGGVGLSVHGKYRVATEKTLFAMPETQIGLFPDVGGTYFLPRLGGQLGYYLALTGFRLKGSDVMKAGIATHFVQSDDLHNLEQELLQCKNENDVQYTLKKFHVKDLPEFSLTKDLDKINYTFASDTVEGIVQKLENDCSEWGQQTLKLMQKMSPTSLKVSLKALEIGKKMDLLDCLQMEYRLATSCLANKDFLEGVRALLIDKDQNPQWSPKKIEDVTNDIVHSFFTKLPDHQELKHRL</sequence>
<keyword evidence="9" id="KW-0496">Mitochondrion</keyword>
<keyword evidence="7" id="KW-0101">Branched-chain amino acid catabolism</keyword>
<gene>
    <name evidence="13" type="ORF">MELIAE_LOCUS9095</name>
</gene>
<evidence type="ECO:0000256" key="1">
    <source>
        <dbReference type="ARBA" id="ARBA00001709"/>
    </source>
</evidence>
<evidence type="ECO:0000256" key="2">
    <source>
        <dbReference type="ARBA" id="ARBA00004173"/>
    </source>
</evidence>
<dbReference type="FunFam" id="3.90.226.10:FF:000026">
    <property type="entry name" value="3-hydroxyisobutyryl-CoA hydrolase, mitochondrial"/>
    <property type="match status" value="1"/>
</dbReference>
<dbReference type="AlphaFoldDB" id="A0A9P0FJ74"/>
<comment type="function">
    <text evidence="10">Hydrolyzes 3-hydroxyisobutyryl-CoA (HIBYL-CoA), a saline catabolite. Has high activity toward isobutyryl-CoA. Could be an isobutyryl-CoA dehydrogenase that functions in valine catabolism. Also hydrolyzes 3-hydroxypropanoyl-CoA.</text>
</comment>
<evidence type="ECO:0000256" key="9">
    <source>
        <dbReference type="ARBA" id="ARBA00023128"/>
    </source>
</evidence>
<evidence type="ECO:0000259" key="12">
    <source>
        <dbReference type="Pfam" id="PF16113"/>
    </source>
</evidence>
<evidence type="ECO:0000256" key="8">
    <source>
        <dbReference type="ARBA" id="ARBA00022801"/>
    </source>
</evidence>